<dbReference type="SUPFAM" id="SSF48695">
    <property type="entry name" value="Multiheme cytochromes"/>
    <property type="match status" value="1"/>
</dbReference>
<proteinExistence type="predicted"/>
<organism evidence="5 6">
    <name type="scientific">Formosa maritima</name>
    <dbReference type="NCBI Taxonomy" id="2592046"/>
    <lineage>
        <taxon>Bacteria</taxon>
        <taxon>Pseudomonadati</taxon>
        <taxon>Bacteroidota</taxon>
        <taxon>Flavobacteriia</taxon>
        <taxon>Flavobacteriales</taxon>
        <taxon>Flavobacteriaceae</taxon>
        <taxon>Formosa</taxon>
    </lineage>
</organism>
<comment type="caution">
    <text evidence="5">The sequence shown here is derived from an EMBL/GenBank/DDBJ whole genome shotgun (WGS) entry which is preliminary data.</text>
</comment>
<evidence type="ECO:0000256" key="1">
    <source>
        <dbReference type="ARBA" id="ARBA00022729"/>
    </source>
</evidence>
<evidence type="ECO:0000259" key="3">
    <source>
        <dbReference type="Pfam" id="PF09699"/>
    </source>
</evidence>
<dbReference type="InterPro" id="IPR036280">
    <property type="entry name" value="Multihaem_cyt_sf"/>
</dbReference>
<dbReference type="Pfam" id="PF14559">
    <property type="entry name" value="TPR_19"/>
    <property type="match status" value="1"/>
</dbReference>
<name>A0A5D0GLY0_9FLAO</name>
<dbReference type="Proteomes" id="UP000324550">
    <property type="component" value="Unassembled WGS sequence"/>
</dbReference>
<dbReference type="RefSeq" id="WP_148451986.1">
    <property type="nucleotide sequence ID" value="NZ_VSFC01000002.1"/>
</dbReference>
<evidence type="ECO:0000259" key="4">
    <source>
        <dbReference type="Pfam" id="PF13435"/>
    </source>
</evidence>
<dbReference type="OrthoDB" id="9814800at2"/>
<feature type="repeat" description="TPR" evidence="2">
    <location>
        <begin position="555"/>
        <end position="588"/>
    </location>
</feature>
<dbReference type="PANTHER" id="PTHR35038">
    <property type="entry name" value="DISSIMILATORY SULFITE REDUCTASE SIRA"/>
    <property type="match status" value="1"/>
</dbReference>
<evidence type="ECO:0000313" key="6">
    <source>
        <dbReference type="Proteomes" id="UP000324550"/>
    </source>
</evidence>
<feature type="repeat" description="TPR" evidence="2">
    <location>
        <begin position="657"/>
        <end position="690"/>
    </location>
</feature>
<accession>A0A5D0GLY0</accession>
<keyword evidence="6" id="KW-1185">Reference proteome</keyword>
<feature type="domain" description="Cytochrome c-552/4" evidence="4">
    <location>
        <begin position="172"/>
        <end position="212"/>
    </location>
</feature>
<dbReference type="CDD" id="cd08168">
    <property type="entry name" value="Cytochrom_C3"/>
    <property type="match status" value="1"/>
</dbReference>
<dbReference type="PROSITE" id="PS50005">
    <property type="entry name" value="TPR"/>
    <property type="match status" value="3"/>
</dbReference>
<dbReference type="InterPro" id="IPR011990">
    <property type="entry name" value="TPR-like_helical_dom_sf"/>
</dbReference>
<dbReference type="PROSITE" id="PS51257">
    <property type="entry name" value="PROKAR_LIPOPROTEIN"/>
    <property type="match status" value="1"/>
</dbReference>
<dbReference type="SUPFAM" id="SSF48452">
    <property type="entry name" value="TPR-like"/>
    <property type="match status" value="1"/>
</dbReference>
<sequence>MKNFYWIVCISILVSCSNNSKKESYVEKDQIKSVHKDGYVGDAQCISCHKDAVDSWKGSDHDLAMQIVNESTVLGDFNDVSITLDGVSYFFSRKNEDYIVQVKEIDGSDIEYKISYTFGVTPLQQYIADFDNGKKQVLRVSWDVNNKRWYHQYPGDKISPHDWMHWSKSSQNWNTMCAECHSTNLKKNYLVEEDAFNTTYSFINVNCESCHGPAEQHVNWASNLQDTLYNKKHILSGKSQFNQMNMCASCHSRRVKLTQNMIPGKHFEDQYLLQNLSDDFYHGDGQIKEEDYVFGSFVQSKMYHNDVTCTDCHDAHTLKLKEVGNNLCMQCHEPKYDTPSHYFHSIDSEGSQCINCHMTGVTYMGVDYRRDHSFRIPRPDQSVEYGTPNACNTCHQDKSNKWAANKVEEWYGTKRQDHFSDALLLSNRDNISEKERESLDLFINDLNYPAIARATVIDNLQITKSQDFEAIIKGLEDPSPLVRFNCLQKLQSLSLQDRIAIAVKHTNDTTKLVRIGVAQLLIGIDINTLTNVDVAGLNKSRNELEEMLNSNADFSLGRMQLGDYYLQNNDVKNAIKHYKVALKMDSLLIPVYANLATTYSLSGQTNEALNILNLSISKTPELARTYYLRALLYFETKQNELAVKDLLQAINLDPSDTRSMYNLATFYYQNGNYVEGEKTIKKALKLEKDNQDYKYLLALIYQLQGRVNESQIIMQELNANQ</sequence>
<dbReference type="Gene3D" id="1.10.1130.10">
    <property type="entry name" value="Flavocytochrome C3, Chain A"/>
    <property type="match status" value="2"/>
</dbReference>
<feature type="domain" description="Doubled CXXCH motif" evidence="3">
    <location>
        <begin position="308"/>
        <end position="335"/>
    </location>
</feature>
<evidence type="ECO:0000313" key="5">
    <source>
        <dbReference type="EMBL" id="TYA60055.1"/>
    </source>
</evidence>
<dbReference type="EMBL" id="VSFC01000002">
    <property type="protein sequence ID" value="TYA60055.1"/>
    <property type="molecule type" value="Genomic_DNA"/>
</dbReference>
<protein>
    <submittedName>
        <fullName evidence="5">Tetratricopeptide repeat protein</fullName>
    </submittedName>
</protein>
<dbReference type="Gene3D" id="1.25.40.10">
    <property type="entry name" value="Tetratricopeptide repeat domain"/>
    <property type="match status" value="1"/>
</dbReference>
<reference evidence="5 6" key="1">
    <citation type="submission" date="2019-08" db="EMBL/GenBank/DDBJ databases">
        <title>Formosa sediminis sp. nov., isolated from marine sediment.</title>
        <authorList>
            <person name="Cao W.R."/>
        </authorList>
    </citation>
    <scope>NUCLEOTIDE SEQUENCE [LARGE SCALE GENOMIC DNA]</scope>
    <source>
        <strain evidence="5 6">1494</strain>
    </source>
</reference>
<dbReference type="InterPro" id="IPR010177">
    <property type="entry name" value="Paired_CXXCH_1"/>
</dbReference>
<dbReference type="AlphaFoldDB" id="A0A5D0GLY0"/>
<dbReference type="InterPro" id="IPR023155">
    <property type="entry name" value="Cyt_c-552/4"/>
</dbReference>
<dbReference type="PANTHER" id="PTHR35038:SF8">
    <property type="entry name" value="C-TYPE POLYHEME CYTOCHROME OMCC"/>
    <property type="match status" value="1"/>
</dbReference>
<feature type="repeat" description="TPR" evidence="2">
    <location>
        <begin position="623"/>
        <end position="656"/>
    </location>
</feature>
<dbReference type="Pfam" id="PF13181">
    <property type="entry name" value="TPR_8"/>
    <property type="match status" value="1"/>
</dbReference>
<dbReference type="InterPro" id="IPR019734">
    <property type="entry name" value="TPR_rpt"/>
</dbReference>
<dbReference type="SMART" id="SM00028">
    <property type="entry name" value="TPR"/>
    <property type="match status" value="4"/>
</dbReference>
<dbReference type="Pfam" id="PF09699">
    <property type="entry name" value="Paired_CXXCH_1"/>
    <property type="match status" value="1"/>
</dbReference>
<dbReference type="Pfam" id="PF13435">
    <property type="entry name" value="Cytochrome_C554"/>
    <property type="match status" value="1"/>
</dbReference>
<keyword evidence="1" id="KW-0732">Signal</keyword>
<evidence type="ECO:0000256" key="2">
    <source>
        <dbReference type="PROSITE-ProRule" id="PRU00339"/>
    </source>
</evidence>
<gene>
    <name evidence="5" type="ORF">FVF61_00080</name>
</gene>
<keyword evidence="2" id="KW-0802">TPR repeat</keyword>
<dbReference type="InterPro" id="IPR051829">
    <property type="entry name" value="Multiheme_Cytochr_ET"/>
</dbReference>